<comment type="caution">
    <text evidence="3">The sequence shown here is derived from an EMBL/GenBank/DDBJ whole genome shotgun (WGS) entry which is preliminary data.</text>
</comment>
<dbReference type="Proteomes" id="UP001499841">
    <property type="component" value="Unassembled WGS sequence"/>
</dbReference>
<keyword evidence="2" id="KW-0472">Membrane</keyword>
<evidence type="ECO:0000256" key="2">
    <source>
        <dbReference type="SAM" id="Phobius"/>
    </source>
</evidence>
<reference evidence="4" key="1">
    <citation type="journal article" date="2019" name="Int. J. Syst. Evol. Microbiol.">
        <title>The Global Catalogue of Microorganisms (GCM) 10K type strain sequencing project: providing services to taxonomists for standard genome sequencing and annotation.</title>
        <authorList>
            <consortium name="The Broad Institute Genomics Platform"/>
            <consortium name="The Broad Institute Genome Sequencing Center for Infectious Disease"/>
            <person name="Wu L."/>
            <person name="Ma J."/>
        </authorList>
    </citation>
    <scope>NUCLEOTIDE SEQUENCE [LARGE SCALE GENOMIC DNA]</scope>
    <source>
        <strain evidence="4">JCM 17459</strain>
    </source>
</reference>
<proteinExistence type="predicted"/>
<keyword evidence="2" id="KW-0812">Transmembrane</keyword>
<keyword evidence="4" id="KW-1185">Reference proteome</keyword>
<evidence type="ECO:0000256" key="1">
    <source>
        <dbReference type="SAM" id="MobiDB-lite"/>
    </source>
</evidence>
<evidence type="ECO:0008006" key="5">
    <source>
        <dbReference type="Google" id="ProtNLM"/>
    </source>
</evidence>
<gene>
    <name evidence="3" type="ORF">GCM10022262_13300</name>
</gene>
<evidence type="ECO:0000313" key="4">
    <source>
        <dbReference type="Proteomes" id="UP001499841"/>
    </source>
</evidence>
<feature type="transmembrane region" description="Helical" evidence="2">
    <location>
        <begin position="26"/>
        <end position="48"/>
    </location>
</feature>
<dbReference type="EMBL" id="BAABBA010000005">
    <property type="protein sequence ID" value="GAA4286971.1"/>
    <property type="molecule type" value="Genomic_DNA"/>
</dbReference>
<accession>A0ABP8ESM3</accession>
<keyword evidence="2" id="KW-1133">Transmembrane helix</keyword>
<name>A0ABP8ESM3_9MICO</name>
<organism evidence="3 4">
    <name type="scientific">Georgenia daeguensis</name>
    <dbReference type="NCBI Taxonomy" id="908355"/>
    <lineage>
        <taxon>Bacteria</taxon>
        <taxon>Bacillati</taxon>
        <taxon>Actinomycetota</taxon>
        <taxon>Actinomycetes</taxon>
        <taxon>Micrococcales</taxon>
        <taxon>Bogoriellaceae</taxon>
        <taxon>Georgenia</taxon>
    </lineage>
</organism>
<feature type="region of interest" description="Disordered" evidence="1">
    <location>
        <begin position="1"/>
        <end position="20"/>
    </location>
</feature>
<sequence length="415" mass="45104">MARRAAGVSGEGLPRRERARTMGPMAGRWSGAVLALAGIAVVAMNVALPGLTPPSEVGPVVERSAAEPRPAAAGPRLVKYGQDIPSPEQVAAAAGRYDALPFDGIVMRTPESADIFSPRRVEHGALLRQVSALPAGLRMQDNWVRITLHDELDWSDDALWRTVAANAGTMARALRESGRPYAGIWFDNEWYGEGGSPWDYGTSTRAWTPSDDDGATPGLAPEEATALTRSRGAQVMAAMTGGWPDLKVMVLFGPWVSEPSTYEALTDAGLPYNDISWVNELSGPFFSGMVDRRGQATVIDGGEYYGARSRDEYATFADWQRRGFLLAGSRSVRAAEAQDYRSGVASALAVYDRDQQDDYHVLDADTLGDLTQDALAEATDYVWLYTEEHEWGASRSMKPEVPQEYVDAIAAARRR</sequence>
<protein>
    <recommendedName>
        <fullName evidence="5">Glycoside hydrolase family 5 domain-containing protein</fullName>
    </recommendedName>
</protein>
<evidence type="ECO:0000313" key="3">
    <source>
        <dbReference type="EMBL" id="GAA4286971.1"/>
    </source>
</evidence>